<dbReference type="CDD" id="cd16922">
    <property type="entry name" value="HATPase_EvgS-ArcB-TorS-like"/>
    <property type="match status" value="1"/>
</dbReference>
<evidence type="ECO:0000259" key="13">
    <source>
        <dbReference type="PROSITE" id="PS50109"/>
    </source>
</evidence>
<dbReference type="SMART" id="SM00387">
    <property type="entry name" value="HATPase_c"/>
    <property type="match status" value="1"/>
</dbReference>
<dbReference type="InterPro" id="IPR005330">
    <property type="entry name" value="MHYT_dom"/>
</dbReference>
<dbReference type="Gene3D" id="3.30.565.10">
    <property type="entry name" value="Histidine kinase-like ATPase, C-terminal domain"/>
    <property type="match status" value="1"/>
</dbReference>
<keyword evidence="12" id="KW-0472">Membrane</keyword>
<dbReference type="Pfam" id="PF02518">
    <property type="entry name" value="HATPase_c"/>
    <property type="match status" value="1"/>
</dbReference>
<evidence type="ECO:0000256" key="5">
    <source>
        <dbReference type="ARBA" id="ARBA00022741"/>
    </source>
</evidence>
<keyword evidence="4" id="KW-0808">Transferase</keyword>
<feature type="transmembrane region" description="Helical" evidence="12">
    <location>
        <begin position="121"/>
        <end position="141"/>
    </location>
</feature>
<dbReference type="PROSITE" id="PS50924">
    <property type="entry name" value="MHYT"/>
    <property type="match status" value="1"/>
</dbReference>
<evidence type="ECO:0000256" key="6">
    <source>
        <dbReference type="ARBA" id="ARBA00022777"/>
    </source>
</evidence>
<dbReference type="InterPro" id="IPR003661">
    <property type="entry name" value="HisK_dim/P_dom"/>
</dbReference>
<dbReference type="FunFam" id="1.10.287.130:FF:000002">
    <property type="entry name" value="Two-component osmosensing histidine kinase"/>
    <property type="match status" value="1"/>
</dbReference>
<comment type="subunit">
    <text evidence="9">At low DSF concentrations, interacts with RpfF.</text>
</comment>
<evidence type="ECO:0000256" key="2">
    <source>
        <dbReference type="ARBA" id="ARBA00012438"/>
    </source>
</evidence>
<dbReference type="PROSITE" id="PS50110">
    <property type="entry name" value="RESPONSE_REGULATORY"/>
    <property type="match status" value="1"/>
</dbReference>
<dbReference type="InterPro" id="IPR004358">
    <property type="entry name" value="Sig_transdc_His_kin-like_C"/>
</dbReference>
<gene>
    <name evidence="16" type="ORF">DA69_08535</name>
</gene>
<dbReference type="CDD" id="cd00082">
    <property type="entry name" value="HisKA"/>
    <property type="match status" value="1"/>
</dbReference>
<dbReference type="SMART" id="SM00388">
    <property type="entry name" value="HisKA"/>
    <property type="match status" value="1"/>
</dbReference>
<dbReference type="Proteomes" id="UP000077603">
    <property type="component" value="Chromosome"/>
</dbReference>
<dbReference type="eggNOG" id="COG2205">
    <property type="taxonomic scope" value="Bacteria"/>
</dbReference>
<dbReference type="SUPFAM" id="SSF55874">
    <property type="entry name" value="ATPase domain of HSP90 chaperone/DNA topoisomerase II/histidine kinase"/>
    <property type="match status" value="1"/>
</dbReference>
<dbReference type="CDD" id="cd17546">
    <property type="entry name" value="REC_hyHK_CKI1_RcsC-like"/>
    <property type="match status" value="1"/>
</dbReference>
<feature type="modified residue" description="4-aspartylphosphate" evidence="11">
    <location>
        <position position="699"/>
    </location>
</feature>
<dbReference type="SUPFAM" id="SSF47384">
    <property type="entry name" value="Homodimeric domain of signal transducing histidine kinase"/>
    <property type="match status" value="1"/>
</dbReference>
<feature type="domain" description="MHYT" evidence="15">
    <location>
        <begin position="12"/>
        <end position="211"/>
    </location>
</feature>
<dbReference type="Gene3D" id="3.40.50.2300">
    <property type="match status" value="1"/>
</dbReference>
<dbReference type="Pfam" id="PF00072">
    <property type="entry name" value="Response_reg"/>
    <property type="match status" value="1"/>
</dbReference>
<dbReference type="SUPFAM" id="SSF55785">
    <property type="entry name" value="PYP-like sensor domain (PAS domain)"/>
    <property type="match status" value="1"/>
</dbReference>
<proteinExistence type="predicted"/>
<keyword evidence="12" id="KW-0812">Transmembrane</keyword>
<dbReference type="AlphaFoldDB" id="A0A172Y6C6"/>
<evidence type="ECO:0000313" key="16">
    <source>
        <dbReference type="EMBL" id="ANF54781.1"/>
    </source>
</evidence>
<feature type="transmembrane region" description="Helical" evidence="12">
    <location>
        <begin position="47"/>
        <end position="67"/>
    </location>
</feature>
<dbReference type="PRINTS" id="PR00344">
    <property type="entry name" value="BCTRLSENSOR"/>
</dbReference>
<feature type="domain" description="Histidine kinase" evidence="13">
    <location>
        <begin position="401"/>
        <end position="621"/>
    </location>
</feature>
<evidence type="ECO:0000256" key="12">
    <source>
        <dbReference type="PROSITE-ProRule" id="PRU00244"/>
    </source>
</evidence>
<evidence type="ECO:0000256" key="10">
    <source>
        <dbReference type="ARBA" id="ARBA00068150"/>
    </source>
</evidence>
<keyword evidence="5" id="KW-0547">Nucleotide-binding</keyword>
<feature type="transmembrane region" description="Helical" evidence="12">
    <location>
        <begin position="230"/>
        <end position="252"/>
    </location>
</feature>
<dbReference type="SUPFAM" id="SSF52172">
    <property type="entry name" value="CheY-like"/>
    <property type="match status" value="1"/>
</dbReference>
<protein>
    <recommendedName>
        <fullName evidence="10">Sensory/regulatory protein RpfC</fullName>
        <ecNumber evidence="2">2.7.13.3</ecNumber>
    </recommendedName>
</protein>
<feature type="transmembrane region" description="Helical" evidence="12">
    <location>
        <begin position="16"/>
        <end position="35"/>
    </location>
</feature>
<dbReference type="FunFam" id="3.30.565.10:FF:000010">
    <property type="entry name" value="Sensor histidine kinase RcsC"/>
    <property type="match status" value="1"/>
</dbReference>
<evidence type="ECO:0000256" key="4">
    <source>
        <dbReference type="ARBA" id="ARBA00022679"/>
    </source>
</evidence>
<organism evidence="16 17">
    <name type="scientific">Brevundimonas naejangsanensis</name>
    <dbReference type="NCBI Taxonomy" id="588932"/>
    <lineage>
        <taxon>Bacteria</taxon>
        <taxon>Pseudomonadati</taxon>
        <taxon>Pseudomonadota</taxon>
        <taxon>Alphaproteobacteria</taxon>
        <taxon>Caulobacterales</taxon>
        <taxon>Caulobacteraceae</taxon>
        <taxon>Brevundimonas</taxon>
    </lineage>
</organism>
<keyword evidence="7" id="KW-0067">ATP-binding</keyword>
<feature type="transmembrane region" description="Helical" evidence="12">
    <location>
        <begin position="189"/>
        <end position="210"/>
    </location>
</feature>
<dbReference type="Pfam" id="PF03707">
    <property type="entry name" value="MHYT"/>
    <property type="match status" value="2"/>
</dbReference>
<dbReference type="EC" id="2.7.13.3" evidence="2"/>
<comment type="catalytic activity">
    <reaction evidence="1">
        <text>ATP + protein L-histidine = ADP + protein N-phospho-L-histidine.</text>
        <dbReference type="EC" id="2.7.13.3"/>
    </reaction>
</comment>
<keyword evidence="3 11" id="KW-0597">Phosphoprotein</keyword>
<dbReference type="InterPro" id="IPR005467">
    <property type="entry name" value="His_kinase_dom"/>
</dbReference>
<evidence type="ECO:0000259" key="14">
    <source>
        <dbReference type="PROSITE" id="PS50110"/>
    </source>
</evidence>
<keyword evidence="17" id="KW-1185">Reference proteome</keyword>
<accession>A0A172Y6C6</accession>
<dbReference type="InterPro" id="IPR035965">
    <property type="entry name" value="PAS-like_dom_sf"/>
</dbReference>
<dbReference type="InterPro" id="IPR003594">
    <property type="entry name" value="HATPase_dom"/>
</dbReference>
<keyword evidence="6" id="KW-0418">Kinase</keyword>
<dbReference type="Gene3D" id="3.30.450.20">
    <property type="entry name" value="PAS domain"/>
    <property type="match status" value="1"/>
</dbReference>
<dbReference type="Gene3D" id="1.10.287.130">
    <property type="match status" value="1"/>
</dbReference>
<evidence type="ECO:0000313" key="17">
    <source>
        <dbReference type="Proteomes" id="UP000077603"/>
    </source>
</evidence>
<dbReference type="InterPro" id="IPR011006">
    <property type="entry name" value="CheY-like_superfamily"/>
</dbReference>
<dbReference type="STRING" id="588932.DA69_08535"/>
<sequence>MRTVISCLVNDHDWRLLPVAILVCLFSLATAFVLADRARRVARRSRLPYMAAAALVGGLGVWSTHFIAMQAYDAGVPVRYDPAETLLSLAVIILALGASISLGFAALGSRHRSIFTLGRRAPGGLLPAVTAGFGVAAMHFVGMDAVRLSGAVIVWNLPLAIAAVAGGVAIFASIAFLPSWRDWRALAGGTGIAALGVCWLHFVGMSAAAVTPAPGVLLPEAAASARLIGLWTMIGVGLTVLIAAFLTGMMWWSRRSVLGQVLEAIHAMPDGLGVYDADDRLQIWNQRYLDISPHLTSALKVGVSFEELLDIGLKAGVYPEAVGRERAWAAERLAQRRNPQGPRELQVGDRWLRVQDRRTTGGGLVTVCSDITDMIRSAEALAEARDAAETANRAKSRFLANMSHEIRTPLNGVIGVAQALARTELSAAQHEMLDLVQSSSRTLQTLLSDILDLARIESGRLDLKEEAFDLARVVEEAALLYAAAARDKGLQFIVEVAPEARAWVMGDPVRLKQVLTNLVSNAVKFTTSGFVSLTVDAAPAQGPQTLRFVVQDTGIGFDAPTRDRLFNRFEQADGDITRHYGGSGLGLAISRDLAAMMGGDLDCESEPGAGAAFILTLPWREVAAPDTAAPASLPQACEPQACDPAPRRLRILAADDHPTNRRVVELILDPSLVDLVSVENGAEAVETYRAQTFDLVLMDMQMPVMDGVTAVREIRLHEAVLGLTPTPIVMLTANALPEHLEQALVAGADRHMAKPFSVETLLSTVAELTAQTPQAAEAAA</sequence>
<dbReference type="InterPro" id="IPR001789">
    <property type="entry name" value="Sig_transdc_resp-reg_receiver"/>
</dbReference>
<dbReference type="PANTHER" id="PTHR45339">
    <property type="entry name" value="HYBRID SIGNAL TRANSDUCTION HISTIDINE KINASE J"/>
    <property type="match status" value="1"/>
</dbReference>
<keyword evidence="8" id="KW-0902">Two-component regulatory system</keyword>
<dbReference type="GO" id="GO:0000155">
    <property type="term" value="F:phosphorelay sensor kinase activity"/>
    <property type="evidence" value="ECO:0007669"/>
    <property type="project" value="InterPro"/>
</dbReference>
<dbReference type="OrthoDB" id="9810730at2"/>
<evidence type="ECO:0000259" key="15">
    <source>
        <dbReference type="PROSITE" id="PS50924"/>
    </source>
</evidence>
<keyword evidence="12" id="KW-1133">Transmembrane helix</keyword>
<dbReference type="PROSITE" id="PS50109">
    <property type="entry name" value="HIS_KIN"/>
    <property type="match status" value="1"/>
</dbReference>
<name>A0A172Y6C6_9CAUL</name>
<dbReference type="GO" id="GO:0005524">
    <property type="term" value="F:ATP binding"/>
    <property type="evidence" value="ECO:0007669"/>
    <property type="project" value="UniProtKB-KW"/>
</dbReference>
<evidence type="ECO:0000256" key="3">
    <source>
        <dbReference type="ARBA" id="ARBA00022553"/>
    </source>
</evidence>
<feature type="transmembrane region" description="Helical" evidence="12">
    <location>
        <begin position="153"/>
        <end position="177"/>
    </location>
</feature>
<evidence type="ECO:0000256" key="11">
    <source>
        <dbReference type="PROSITE-ProRule" id="PRU00169"/>
    </source>
</evidence>
<evidence type="ECO:0000256" key="8">
    <source>
        <dbReference type="ARBA" id="ARBA00023012"/>
    </source>
</evidence>
<feature type="domain" description="Response regulatory" evidence="14">
    <location>
        <begin position="650"/>
        <end position="769"/>
    </location>
</feature>
<dbReference type="PANTHER" id="PTHR45339:SF1">
    <property type="entry name" value="HYBRID SIGNAL TRANSDUCTION HISTIDINE KINASE J"/>
    <property type="match status" value="1"/>
</dbReference>
<dbReference type="SMART" id="SM00448">
    <property type="entry name" value="REC"/>
    <property type="match status" value="1"/>
</dbReference>
<dbReference type="Pfam" id="PF12860">
    <property type="entry name" value="PAS_7"/>
    <property type="match status" value="1"/>
</dbReference>
<dbReference type="InterPro" id="IPR036890">
    <property type="entry name" value="HATPase_C_sf"/>
</dbReference>
<dbReference type="EMBL" id="CP015614">
    <property type="protein sequence ID" value="ANF54781.1"/>
    <property type="molecule type" value="Genomic_DNA"/>
</dbReference>
<dbReference type="InterPro" id="IPR036097">
    <property type="entry name" value="HisK_dim/P_sf"/>
</dbReference>
<evidence type="ECO:0000256" key="7">
    <source>
        <dbReference type="ARBA" id="ARBA00022840"/>
    </source>
</evidence>
<dbReference type="KEGG" id="bne:DA69_08535"/>
<evidence type="ECO:0000256" key="9">
    <source>
        <dbReference type="ARBA" id="ARBA00064003"/>
    </source>
</evidence>
<dbReference type="Pfam" id="PF00512">
    <property type="entry name" value="HisKA"/>
    <property type="match status" value="1"/>
</dbReference>
<dbReference type="RefSeq" id="WP_064108283.1">
    <property type="nucleotide sequence ID" value="NZ_CP015614.1"/>
</dbReference>
<reference evidence="16 17" key="1">
    <citation type="journal article" date="2014" name="Genome Announc.">
        <title>Genome Sequence of a Promising Hydrogen-Producing Facultative Anaerobic Bacterium, Brevundimonas naejangsanensis Strain B1.</title>
        <authorList>
            <person name="Su H."/>
            <person name="Zhang T."/>
            <person name="Bao M."/>
            <person name="Jiang Y."/>
            <person name="Wang Y."/>
            <person name="Tan T."/>
        </authorList>
    </citation>
    <scope>NUCLEOTIDE SEQUENCE [LARGE SCALE GENOMIC DNA]</scope>
    <source>
        <strain evidence="16 17">B1</strain>
    </source>
</reference>
<dbReference type="GO" id="GO:0016020">
    <property type="term" value="C:membrane"/>
    <property type="evidence" value="ECO:0007669"/>
    <property type="project" value="UniProtKB-UniRule"/>
</dbReference>
<feature type="transmembrane region" description="Helical" evidence="12">
    <location>
        <begin position="87"/>
        <end position="109"/>
    </location>
</feature>
<evidence type="ECO:0000256" key="1">
    <source>
        <dbReference type="ARBA" id="ARBA00000085"/>
    </source>
</evidence>